<protein>
    <recommendedName>
        <fullName evidence="2">Integrase zinc-binding domain-containing protein</fullName>
    </recommendedName>
</protein>
<accession>A0AAD9UTR3</accession>
<evidence type="ECO:0000259" key="2">
    <source>
        <dbReference type="Pfam" id="PF17921"/>
    </source>
</evidence>
<evidence type="ECO:0000313" key="3">
    <source>
        <dbReference type="EMBL" id="KAK2549603.1"/>
    </source>
</evidence>
<gene>
    <name evidence="3" type="ORF">P5673_029852</name>
</gene>
<dbReference type="InterPro" id="IPR050951">
    <property type="entry name" value="Retrovirus_Pol_polyprotein"/>
</dbReference>
<reference evidence="3" key="1">
    <citation type="journal article" date="2023" name="G3 (Bethesda)">
        <title>Whole genome assembly and annotation of the endangered Caribbean coral Acropora cervicornis.</title>
        <authorList>
            <person name="Selwyn J.D."/>
            <person name="Vollmer S.V."/>
        </authorList>
    </citation>
    <scope>NUCLEOTIDE SEQUENCE</scope>
    <source>
        <strain evidence="3">K2</strain>
    </source>
</reference>
<feature type="domain" description="Integrase zinc-binding" evidence="2">
    <location>
        <begin position="257"/>
        <end position="310"/>
    </location>
</feature>
<dbReference type="FunFam" id="1.10.340.70:FF:000003">
    <property type="entry name" value="Protein CBG25708"/>
    <property type="match status" value="1"/>
</dbReference>
<evidence type="ECO:0000256" key="1">
    <source>
        <dbReference type="SAM" id="MobiDB-lite"/>
    </source>
</evidence>
<reference evidence="3" key="2">
    <citation type="journal article" date="2023" name="Science">
        <title>Genomic signatures of disease resistance in endangered staghorn corals.</title>
        <authorList>
            <person name="Vollmer S.V."/>
            <person name="Selwyn J.D."/>
            <person name="Despard B.A."/>
            <person name="Roesel C.L."/>
        </authorList>
    </citation>
    <scope>NUCLEOTIDE SEQUENCE</scope>
    <source>
        <strain evidence="3">K2</strain>
    </source>
</reference>
<name>A0AAD9UTR3_ACRCE</name>
<dbReference type="AlphaFoldDB" id="A0AAD9UTR3"/>
<dbReference type="InterPro" id="IPR041588">
    <property type="entry name" value="Integrase_H2C2"/>
</dbReference>
<evidence type="ECO:0000313" key="4">
    <source>
        <dbReference type="Proteomes" id="UP001249851"/>
    </source>
</evidence>
<dbReference type="CDD" id="cd05481">
    <property type="entry name" value="retropepsin_like_LTR_1"/>
    <property type="match status" value="1"/>
</dbReference>
<comment type="caution">
    <text evidence="3">The sequence shown here is derived from an EMBL/GenBank/DDBJ whole genome shotgun (WGS) entry which is preliminary data.</text>
</comment>
<dbReference type="InterPro" id="IPR036397">
    <property type="entry name" value="RNaseH_sf"/>
</dbReference>
<dbReference type="Gene3D" id="3.30.420.10">
    <property type="entry name" value="Ribonuclease H-like superfamily/Ribonuclease H"/>
    <property type="match status" value="1"/>
</dbReference>
<dbReference type="GO" id="GO:0003676">
    <property type="term" value="F:nucleic acid binding"/>
    <property type="evidence" value="ECO:0007669"/>
    <property type="project" value="InterPro"/>
</dbReference>
<feature type="region of interest" description="Disordered" evidence="1">
    <location>
        <begin position="448"/>
        <end position="480"/>
    </location>
</feature>
<dbReference type="EMBL" id="JARQWQ010000123">
    <property type="protein sequence ID" value="KAK2549603.1"/>
    <property type="molecule type" value="Genomic_DNA"/>
</dbReference>
<feature type="compositionally biased region" description="Polar residues" evidence="1">
    <location>
        <begin position="448"/>
        <end position="462"/>
    </location>
</feature>
<dbReference type="Gene3D" id="1.10.340.70">
    <property type="match status" value="1"/>
</dbReference>
<proteinExistence type="predicted"/>
<dbReference type="PANTHER" id="PTHR37984:SF8">
    <property type="entry name" value="CCHC-TYPE DOMAIN-CONTAINING PROTEIN"/>
    <property type="match status" value="1"/>
</dbReference>
<feature type="region of interest" description="Disordered" evidence="1">
    <location>
        <begin position="497"/>
        <end position="551"/>
    </location>
</feature>
<organism evidence="3 4">
    <name type="scientific">Acropora cervicornis</name>
    <name type="common">Staghorn coral</name>
    <dbReference type="NCBI Taxonomy" id="6130"/>
    <lineage>
        <taxon>Eukaryota</taxon>
        <taxon>Metazoa</taxon>
        <taxon>Cnidaria</taxon>
        <taxon>Anthozoa</taxon>
        <taxon>Hexacorallia</taxon>
        <taxon>Scleractinia</taxon>
        <taxon>Astrocoeniina</taxon>
        <taxon>Acroporidae</taxon>
        <taxon>Acropora</taxon>
    </lineage>
</organism>
<feature type="compositionally biased region" description="Basic and acidic residues" evidence="1">
    <location>
        <begin position="504"/>
        <end position="523"/>
    </location>
</feature>
<keyword evidence="4" id="KW-1185">Reference proteome</keyword>
<dbReference type="PANTHER" id="PTHR37984">
    <property type="entry name" value="PROTEIN CBG26694"/>
    <property type="match status" value="1"/>
</dbReference>
<dbReference type="Pfam" id="PF17921">
    <property type="entry name" value="Integrase_H2C2"/>
    <property type="match status" value="1"/>
</dbReference>
<dbReference type="Proteomes" id="UP001249851">
    <property type="component" value="Unassembled WGS sequence"/>
</dbReference>
<sequence>MSNEMHGNSIGPIRSRGTKLSILIGSLAEGPDENWETLVQCRLDTGATCNVISFDKLCEIKQSGKPGMQPTTSKLRLYDGSMVQALGECDLQCKYKGNQHLLNFKIISGSQQPLLSGETCTGMGLITVHVVNSINMSQASMPLDVLTKYKDVFEGLGCLPGEYHLEHCSRPEHEEVCRLNLESVNAAEFVRISSDGLKNIQRLTEADNQLQRLRMTVLRGWPETKQEIEPLIAEYWTYRDEIGVYNGVLYKGDRVIVPTALRKDMMKRIHASHQGQQACLRRAKDVLFWPGMSSQIKEAVSNCSLCAEYQRAQPKEPLITPELPSRPWSIVAQDLYSFQGNNFLITVDAFSGYWEVDKLPQTTSPAVIDATKQHFARYGIPDRPIRLMPSPMDTSRKWRRGVCIKKVAPRSYLVDVKGSIYRRNRKFLRIAKDRLPGTVQENRQQLNPETAQANPGTQTPCQQLKPPLPDSRSPPDNTPDELDVLLEEIIERGKVAKENSNFASEKKEKDKATGEEIRREALERMGQTKKRNSQDEGEWAVKETRKRRSGNDAVEFLKAKCDKEIVTT</sequence>